<name>D8SRV6_SELML</name>
<accession>D8SRV6</accession>
<dbReference type="InParanoid" id="D8SRV6"/>
<dbReference type="Proteomes" id="UP000001514">
    <property type="component" value="Unassembled WGS sequence"/>
</dbReference>
<evidence type="ECO:0000313" key="2">
    <source>
        <dbReference type="Proteomes" id="UP000001514"/>
    </source>
</evidence>
<dbReference type="KEGG" id="smo:SELMODRAFT_425050"/>
<protein>
    <submittedName>
        <fullName evidence="1">Uncharacterized protein</fullName>
    </submittedName>
</protein>
<organism evidence="2">
    <name type="scientific">Selaginella moellendorffii</name>
    <name type="common">Spikemoss</name>
    <dbReference type="NCBI Taxonomy" id="88036"/>
    <lineage>
        <taxon>Eukaryota</taxon>
        <taxon>Viridiplantae</taxon>
        <taxon>Streptophyta</taxon>
        <taxon>Embryophyta</taxon>
        <taxon>Tracheophyta</taxon>
        <taxon>Lycopodiopsida</taxon>
        <taxon>Selaginellales</taxon>
        <taxon>Selaginellaceae</taxon>
        <taxon>Selaginella</taxon>
    </lineage>
</organism>
<gene>
    <name evidence="1" type="ORF">SELMODRAFT_425050</name>
</gene>
<reference evidence="1 2" key="1">
    <citation type="journal article" date="2011" name="Science">
        <title>The Selaginella genome identifies genetic changes associated with the evolution of vascular plants.</title>
        <authorList>
            <person name="Banks J.A."/>
            <person name="Nishiyama T."/>
            <person name="Hasebe M."/>
            <person name="Bowman J.L."/>
            <person name="Gribskov M."/>
            <person name="dePamphilis C."/>
            <person name="Albert V.A."/>
            <person name="Aono N."/>
            <person name="Aoyama T."/>
            <person name="Ambrose B.A."/>
            <person name="Ashton N.W."/>
            <person name="Axtell M.J."/>
            <person name="Barker E."/>
            <person name="Barker M.S."/>
            <person name="Bennetzen J.L."/>
            <person name="Bonawitz N.D."/>
            <person name="Chapple C."/>
            <person name="Cheng C."/>
            <person name="Correa L.G."/>
            <person name="Dacre M."/>
            <person name="DeBarry J."/>
            <person name="Dreyer I."/>
            <person name="Elias M."/>
            <person name="Engstrom E.M."/>
            <person name="Estelle M."/>
            <person name="Feng L."/>
            <person name="Finet C."/>
            <person name="Floyd S.K."/>
            <person name="Frommer W.B."/>
            <person name="Fujita T."/>
            <person name="Gramzow L."/>
            <person name="Gutensohn M."/>
            <person name="Harholt J."/>
            <person name="Hattori M."/>
            <person name="Heyl A."/>
            <person name="Hirai T."/>
            <person name="Hiwatashi Y."/>
            <person name="Ishikawa M."/>
            <person name="Iwata M."/>
            <person name="Karol K.G."/>
            <person name="Koehler B."/>
            <person name="Kolukisaoglu U."/>
            <person name="Kubo M."/>
            <person name="Kurata T."/>
            <person name="Lalonde S."/>
            <person name="Li K."/>
            <person name="Li Y."/>
            <person name="Litt A."/>
            <person name="Lyons E."/>
            <person name="Manning G."/>
            <person name="Maruyama T."/>
            <person name="Michael T.P."/>
            <person name="Mikami K."/>
            <person name="Miyazaki S."/>
            <person name="Morinaga S."/>
            <person name="Murata T."/>
            <person name="Mueller-Roeber B."/>
            <person name="Nelson D.R."/>
            <person name="Obara M."/>
            <person name="Oguri Y."/>
            <person name="Olmstead R.G."/>
            <person name="Onodera N."/>
            <person name="Petersen B.L."/>
            <person name="Pils B."/>
            <person name="Prigge M."/>
            <person name="Rensing S.A."/>
            <person name="Riano-Pachon D.M."/>
            <person name="Roberts A.W."/>
            <person name="Sato Y."/>
            <person name="Scheller H.V."/>
            <person name="Schulz B."/>
            <person name="Schulz C."/>
            <person name="Shakirov E.V."/>
            <person name="Shibagaki N."/>
            <person name="Shinohara N."/>
            <person name="Shippen D.E."/>
            <person name="Soerensen I."/>
            <person name="Sotooka R."/>
            <person name="Sugimoto N."/>
            <person name="Sugita M."/>
            <person name="Sumikawa N."/>
            <person name="Tanurdzic M."/>
            <person name="Theissen G."/>
            <person name="Ulvskov P."/>
            <person name="Wakazuki S."/>
            <person name="Weng J.K."/>
            <person name="Willats W.W."/>
            <person name="Wipf D."/>
            <person name="Wolf P.G."/>
            <person name="Yang L."/>
            <person name="Zimmer A.D."/>
            <person name="Zhu Q."/>
            <person name="Mitros T."/>
            <person name="Hellsten U."/>
            <person name="Loque D."/>
            <person name="Otillar R."/>
            <person name="Salamov A."/>
            <person name="Schmutz J."/>
            <person name="Shapiro H."/>
            <person name="Lindquist E."/>
            <person name="Lucas S."/>
            <person name="Rokhsar D."/>
            <person name="Grigoriev I.V."/>
        </authorList>
    </citation>
    <scope>NUCLEOTIDE SEQUENCE [LARGE SCALE GENOMIC DNA]</scope>
</reference>
<proteinExistence type="predicted"/>
<keyword evidence="2" id="KW-1185">Reference proteome</keyword>
<dbReference type="Gramene" id="EFJ12855">
    <property type="protein sequence ID" value="EFJ12855"/>
    <property type="gene ID" value="SELMODRAFT_425050"/>
</dbReference>
<dbReference type="AlphaFoldDB" id="D8SRV6"/>
<sequence length="229" mass="26060">MASALDRGTRPWLPVLHQAQGVTDSPQVKLGMLLENLGRLDEAEFQLKQASSTGSTITGATHYGALKFLQLFLFDHGTASAYRDLSASIDGCWEFRKWWSAASTGHPLYESPYGFVDDLSFAWFGRLRLGLVHKLVTKKLKLANQNLFVAHTSHRTHSLLAVHLRRVGEVRDHWFKLVSLDGVPVESPEKHSKYWTEEDDRRLLERVAFQDPKSILSHRLVCKTPLWEL</sequence>
<dbReference type="HOGENOM" id="CLU_1211556_0_0_1"/>
<dbReference type="EMBL" id="GL377636">
    <property type="protein sequence ID" value="EFJ12855.1"/>
    <property type="molecule type" value="Genomic_DNA"/>
</dbReference>
<evidence type="ECO:0000313" key="1">
    <source>
        <dbReference type="EMBL" id="EFJ12855.1"/>
    </source>
</evidence>